<dbReference type="EMBL" id="QXHD01000001">
    <property type="protein sequence ID" value="NEZ54125.1"/>
    <property type="molecule type" value="Genomic_DNA"/>
</dbReference>
<dbReference type="SUPFAM" id="SSF141322">
    <property type="entry name" value="NfeD domain-like"/>
    <property type="match status" value="1"/>
</dbReference>
<gene>
    <name evidence="1" type="ORF">DXZ20_00070</name>
</gene>
<keyword evidence="2" id="KW-1185">Reference proteome</keyword>
<dbReference type="AlphaFoldDB" id="A0A6M0RD11"/>
<reference evidence="1 2" key="1">
    <citation type="journal article" date="2020" name="Microb. Ecol.">
        <title>Ecogenomics of the Marine Benthic Filamentous Cyanobacterium Adonisia.</title>
        <authorList>
            <person name="Walter J.M."/>
            <person name="Coutinho F.H."/>
            <person name="Leomil L."/>
            <person name="Hargreaves P.I."/>
            <person name="Campeao M.E."/>
            <person name="Vieira V.V."/>
            <person name="Silva B.S."/>
            <person name="Fistarol G.O."/>
            <person name="Salomon P.S."/>
            <person name="Sawabe T."/>
            <person name="Mino S."/>
            <person name="Hosokawa M."/>
            <person name="Miyashita H."/>
            <person name="Maruyama F."/>
            <person name="van Verk M.C."/>
            <person name="Dutilh B.E."/>
            <person name="Thompson C.C."/>
            <person name="Thompson F.L."/>
        </authorList>
    </citation>
    <scope>NUCLEOTIDE SEQUENCE [LARGE SCALE GENOMIC DNA]</scope>
    <source>
        <strain evidence="1 2">CCMR0081</strain>
    </source>
</reference>
<dbReference type="Gene3D" id="2.40.50.140">
    <property type="entry name" value="Nucleic acid-binding proteins"/>
    <property type="match status" value="1"/>
</dbReference>
<organism evidence="1 2">
    <name type="scientific">Adonisia turfae CCMR0081</name>
    <dbReference type="NCBI Taxonomy" id="2292702"/>
    <lineage>
        <taxon>Bacteria</taxon>
        <taxon>Bacillati</taxon>
        <taxon>Cyanobacteriota</taxon>
        <taxon>Adonisia</taxon>
        <taxon>Adonisia turfae</taxon>
    </lineage>
</organism>
<name>A0A6M0RD11_9CYAN</name>
<evidence type="ECO:0008006" key="3">
    <source>
        <dbReference type="Google" id="ProtNLM"/>
    </source>
</evidence>
<dbReference type="Proteomes" id="UP000481033">
    <property type="component" value="Unassembled WGS sequence"/>
</dbReference>
<dbReference type="InterPro" id="IPR012340">
    <property type="entry name" value="NA-bd_OB-fold"/>
</dbReference>
<comment type="caution">
    <text evidence="1">The sequence shown here is derived from an EMBL/GenBank/DDBJ whole genome shotgun (WGS) entry which is preliminary data.</text>
</comment>
<proteinExistence type="predicted"/>
<evidence type="ECO:0000313" key="1">
    <source>
        <dbReference type="EMBL" id="NEZ54125.1"/>
    </source>
</evidence>
<accession>A0A6M0RD11</accession>
<sequence length="70" mass="7973">MSPGVFLGKQSMKNFTEGIVDEVLKPYQEWRVKVHGVYWHACSQVNFNFSPGDHIQVVGRNNLKLVIAPM</sequence>
<protein>
    <recommendedName>
        <fullName evidence="3">NfeD-like C-terminal domain-containing protein</fullName>
    </recommendedName>
</protein>
<evidence type="ECO:0000313" key="2">
    <source>
        <dbReference type="Proteomes" id="UP000481033"/>
    </source>
</evidence>